<keyword evidence="6" id="KW-1185">Reference proteome</keyword>
<keyword evidence="2 3" id="KW-0690">Ribosome biogenesis</keyword>
<organism evidence="5 6">
    <name type="scientific">Rahnella victoriana</name>
    <dbReference type="NCBI Taxonomy" id="1510570"/>
    <lineage>
        <taxon>Bacteria</taxon>
        <taxon>Pseudomonadati</taxon>
        <taxon>Pseudomonadota</taxon>
        <taxon>Gammaproteobacteria</taxon>
        <taxon>Enterobacterales</taxon>
        <taxon>Yersiniaceae</taxon>
        <taxon>Rahnella</taxon>
    </lineage>
</organism>
<evidence type="ECO:0000256" key="2">
    <source>
        <dbReference type="ARBA" id="ARBA00022517"/>
    </source>
</evidence>
<comment type="subunit">
    <text evidence="3">Interacts with Der.</text>
</comment>
<dbReference type="InterPro" id="IPR007336">
    <property type="entry name" value="YihI"/>
</dbReference>
<dbReference type="NCBIfam" id="NF003560">
    <property type="entry name" value="PRK05244.1-1"/>
    <property type="match status" value="1"/>
</dbReference>
<evidence type="ECO:0000256" key="3">
    <source>
        <dbReference type="HAMAP-Rule" id="MF_01058"/>
    </source>
</evidence>
<feature type="region of interest" description="Disordered" evidence="4">
    <location>
        <begin position="83"/>
        <end position="105"/>
    </location>
</feature>
<evidence type="ECO:0000313" key="5">
    <source>
        <dbReference type="EMBL" id="MBF7958629.1"/>
    </source>
</evidence>
<feature type="region of interest" description="Disordered" evidence="4">
    <location>
        <begin position="1"/>
        <end position="70"/>
    </location>
</feature>
<evidence type="ECO:0000256" key="1">
    <source>
        <dbReference type="ARBA" id="ARBA00022468"/>
    </source>
</evidence>
<evidence type="ECO:0000256" key="4">
    <source>
        <dbReference type="SAM" id="MobiDB-lite"/>
    </source>
</evidence>
<dbReference type="Pfam" id="PF04220">
    <property type="entry name" value="YihI"/>
    <property type="match status" value="1"/>
</dbReference>
<dbReference type="EMBL" id="JADOBH010000009">
    <property type="protein sequence ID" value="MBF7958629.1"/>
    <property type="molecule type" value="Genomic_DNA"/>
</dbReference>
<feature type="compositionally biased region" description="Basic and acidic residues" evidence="4">
    <location>
        <begin position="22"/>
        <end position="34"/>
    </location>
</feature>
<accession>A0ABS0E0V2</accession>
<protein>
    <recommendedName>
        <fullName evidence="3">Der GTPase-activating protein YihI</fullName>
    </recommendedName>
</protein>
<feature type="compositionally biased region" description="Basic residues" evidence="4">
    <location>
        <begin position="35"/>
        <end position="44"/>
    </location>
</feature>
<dbReference type="HAMAP" id="MF_01058">
    <property type="entry name" value="GAP_YihI"/>
    <property type="match status" value="1"/>
</dbReference>
<dbReference type="RefSeq" id="WP_195818197.1">
    <property type="nucleotide sequence ID" value="NZ_JADOBH010000009.1"/>
</dbReference>
<sequence>MKQPAKAPRANTATAKTKKKSRVELDIEARERKRDNKRRGHKAGSRANPDAAQNQNGAGAKKADPRIGSKKAVPLIVETVTNNAAKAKKAAQPKQDPKPKMTPEEELTLLENDERLDSLLDLIDDGKALSAEDQAYVDQTLDRIDVLMEILGIELGDDEDDEEEVKNEDMMQLLQRGNPKEGF</sequence>
<feature type="compositionally biased region" description="Low complexity" evidence="4">
    <location>
        <begin position="1"/>
        <end position="15"/>
    </location>
</feature>
<comment type="caution">
    <text evidence="5">The sequence shown here is derived from an EMBL/GenBank/DDBJ whole genome shotgun (WGS) entry which is preliminary data.</text>
</comment>
<keyword evidence="1 3" id="KW-0343">GTPase activation</keyword>
<proteinExistence type="inferred from homology"/>
<name>A0ABS0E0V2_9GAMM</name>
<dbReference type="Proteomes" id="UP000600307">
    <property type="component" value="Unassembled WGS sequence"/>
</dbReference>
<gene>
    <name evidence="3 5" type="primary">yihI</name>
    <name evidence="5" type="ORF">IV431_24070</name>
</gene>
<comment type="function">
    <text evidence="3">A GTPase-activating protein (GAP) that modifies Der/EngA GTPase function. May play a role in ribosome biogenesis.</text>
</comment>
<comment type="similarity">
    <text evidence="3">Belongs to the YihI family.</text>
</comment>
<reference evidence="5 6" key="1">
    <citation type="submission" date="2020-11" db="EMBL/GenBank/DDBJ databases">
        <title>Taxonomic investigation of Rahnella spp.</title>
        <authorList>
            <person name="Lee S.D."/>
        </authorList>
    </citation>
    <scope>NUCLEOTIDE SEQUENCE [LARGE SCALE GENOMIC DNA]</scope>
    <source>
        <strain evidence="5 6">SAP-10</strain>
    </source>
</reference>
<evidence type="ECO:0000313" key="6">
    <source>
        <dbReference type="Proteomes" id="UP000600307"/>
    </source>
</evidence>